<dbReference type="RefSeq" id="WP_051527470.1">
    <property type="nucleotide sequence ID" value="NZ_JBHLZN010000002.1"/>
</dbReference>
<dbReference type="Pfam" id="PF13489">
    <property type="entry name" value="Methyltransf_23"/>
    <property type="match status" value="1"/>
</dbReference>
<dbReference type="Gene3D" id="3.40.50.150">
    <property type="entry name" value="Vaccinia Virus protein VP39"/>
    <property type="match status" value="1"/>
</dbReference>
<keyword evidence="2" id="KW-0489">Methyltransferase</keyword>
<evidence type="ECO:0000313" key="2">
    <source>
        <dbReference type="EMBL" id="MFB9886425.1"/>
    </source>
</evidence>
<comment type="caution">
    <text evidence="2">The sequence shown here is derived from an EMBL/GenBank/DDBJ whole genome shotgun (WGS) entry which is preliminary data.</text>
</comment>
<sequence length="475" mass="52844">MNEAKSFPELMAVIQAEASAIKSVGQQVDNFKAVKAVSVVKSGDVKNIASLMLAKKKLVNLFLLDANKFVELVYRFLLGRAVDADGLENYSNGLLKGKIAKLDVVADLVMSKEFSLDRAIAVDVGRFIFLAKQVKLLRKIGKVPGVGRLARLIVKRWDIKISREALFFISDILVNEKLIGKSEGRGLDNLLMEIANLSEGFHEQEEKIATKLNHVDKVVSAAKHDFFYKSEQLRVALSGNSNSSFDDKFVAATLNEVDAFYVAFENACRGSENEIRARQEKYLPFMQKAKEDTGSNLVLDIGCGRGEWMSLLKEHAYTSEGVDVNAVMSTLCREKGLSSTHADAVSYLERVSDGRYASITAFHVIEHLPFPVLFQLCKLIHQKLLSGGIVVFETPNPENVLVGSHTFYHDPTHRNPITPTLAVFMLEYFGFVNVQVERLNPYPESAKVEGFDDLTERVNGHFCGPQDYAVIGFKP</sequence>
<evidence type="ECO:0000313" key="3">
    <source>
        <dbReference type="Proteomes" id="UP001589628"/>
    </source>
</evidence>
<organism evidence="2 3">
    <name type="scientific">Balneatrix alpica</name>
    <dbReference type="NCBI Taxonomy" id="75684"/>
    <lineage>
        <taxon>Bacteria</taxon>
        <taxon>Pseudomonadati</taxon>
        <taxon>Pseudomonadota</taxon>
        <taxon>Gammaproteobacteria</taxon>
        <taxon>Oceanospirillales</taxon>
        <taxon>Balneatrichaceae</taxon>
        <taxon>Balneatrix</taxon>
    </lineage>
</organism>
<dbReference type="GO" id="GO:0008168">
    <property type="term" value="F:methyltransferase activity"/>
    <property type="evidence" value="ECO:0007669"/>
    <property type="project" value="UniProtKB-KW"/>
</dbReference>
<reference evidence="2 3" key="1">
    <citation type="submission" date="2024-09" db="EMBL/GenBank/DDBJ databases">
        <authorList>
            <person name="Sun Q."/>
            <person name="Mori K."/>
        </authorList>
    </citation>
    <scope>NUCLEOTIDE SEQUENCE [LARGE SCALE GENOMIC DNA]</scope>
    <source>
        <strain evidence="2 3">ATCC 51285</strain>
    </source>
</reference>
<dbReference type="SUPFAM" id="SSF53335">
    <property type="entry name" value="S-adenosyl-L-methionine-dependent methyltransferases"/>
    <property type="match status" value="1"/>
</dbReference>
<dbReference type="Pfam" id="PF13946">
    <property type="entry name" value="DUF4214"/>
    <property type="match status" value="1"/>
</dbReference>
<dbReference type="GO" id="GO:0032259">
    <property type="term" value="P:methylation"/>
    <property type="evidence" value="ECO:0007669"/>
    <property type="project" value="UniProtKB-KW"/>
</dbReference>
<gene>
    <name evidence="2" type="ORF">ACFFLH_08390</name>
</gene>
<accession>A0ABV5ZC83</accession>
<dbReference type="PANTHER" id="PTHR43861">
    <property type="entry name" value="TRANS-ACONITATE 2-METHYLTRANSFERASE-RELATED"/>
    <property type="match status" value="1"/>
</dbReference>
<dbReference type="EMBL" id="JBHLZN010000002">
    <property type="protein sequence ID" value="MFB9886425.1"/>
    <property type="molecule type" value="Genomic_DNA"/>
</dbReference>
<feature type="domain" description="DUF4214" evidence="1">
    <location>
        <begin position="66"/>
        <end position="115"/>
    </location>
</feature>
<proteinExistence type="predicted"/>
<protein>
    <submittedName>
        <fullName evidence="2">Class I SAM-dependent methyltransferase</fullName>
        <ecNumber evidence="2">2.1.1.-</ecNumber>
    </submittedName>
</protein>
<evidence type="ECO:0000259" key="1">
    <source>
        <dbReference type="Pfam" id="PF13946"/>
    </source>
</evidence>
<keyword evidence="2" id="KW-0808">Transferase</keyword>
<name>A0ABV5ZC83_9GAMM</name>
<keyword evidence="3" id="KW-1185">Reference proteome</keyword>
<dbReference type="InterPro" id="IPR029063">
    <property type="entry name" value="SAM-dependent_MTases_sf"/>
</dbReference>
<dbReference type="Proteomes" id="UP001589628">
    <property type="component" value="Unassembled WGS sequence"/>
</dbReference>
<dbReference type="InterPro" id="IPR025282">
    <property type="entry name" value="DUF4214"/>
</dbReference>
<dbReference type="EC" id="2.1.1.-" evidence="2"/>